<dbReference type="EMBL" id="WIXE01017387">
    <property type="protein sequence ID" value="KAK5971793.1"/>
    <property type="molecule type" value="Genomic_DNA"/>
</dbReference>
<evidence type="ECO:0000313" key="2">
    <source>
        <dbReference type="Proteomes" id="UP001331761"/>
    </source>
</evidence>
<sequence length="111" mass="12413">MIGLPNPITIDGLKSFVENLLNRPRKVTGMIRTNFLLDQQSISLPIDPSLNLKVQWEGYSFSVSTEEARSVQGSQLKLLDESYFSLALPSETPVSLRISCVDVTAHIFFEL</sequence>
<gene>
    <name evidence="1" type="ORF">GCK32_013810</name>
</gene>
<evidence type="ECO:0000313" key="1">
    <source>
        <dbReference type="EMBL" id="KAK5971793.1"/>
    </source>
</evidence>
<dbReference type="Proteomes" id="UP001331761">
    <property type="component" value="Unassembled WGS sequence"/>
</dbReference>
<dbReference type="AlphaFoldDB" id="A0AAN8IIN0"/>
<comment type="caution">
    <text evidence="1">The sequence shown here is derived from an EMBL/GenBank/DDBJ whole genome shotgun (WGS) entry which is preliminary data.</text>
</comment>
<proteinExistence type="predicted"/>
<name>A0AAN8IIN0_TRICO</name>
<organism evidence="1 2">
    <name type="scientific">Trichostrongylus colubriformis</name>
    <name type="common">Black scour worm</name>
    <dbReference type="NCBI Taxonomy" id="6319"/>
    <lineage>
        <taxon>Eukaryota</taxon>
        <taxon>Metazoa</taxon>
        <taxon>Ecdysozoa</taxon>
        <taxon>Nematoda</taxon>
        <taxon>Chromadorea</taxon>
        <taxon>Rhabditida</taxon>
        <taxon>Rhabditina</taxon>
        <taxon>Rhabditomorpha</taxon>
        <taxon>Strongyloidea</taxon>
        <taxon>Trichostrongylidae</taxon>
        <taxon>Trichostrongylus</taxon>
    </lineage>
</organism>
<reference evidence="1 2" key="1">
    <citation type="submission" date="2019-10" db="EMBL/GenBank/DDBJ databases">
        <title>Assembly and Annotation for the nematode Trichostrongylus colubriformis.</title>
        <authorList>
            <person name="Martin J."/>
        </authorList>
    </citation>
    <scope>NUCLEOTIDE SEQUENCE [LARGE SCALE GENOMIC DNA]</scope>
    <source>
        <strain evidence="1">G859</strain>
        <tissue evidence="1">Whole worm</tissue>
    </source>
</reference>
<keyword evidence="2" id="KW-1185">Reference proteome</keyword>
<protein>
    <submittedName>
        <fullName evidence="1">Uncharacterized protein</fullName>
    </submittedName>
</protein>
<accession>A0AAN8IIN0</accession>